<gene>
    <name evidence="1" type="ORF">LTRI10_LOCUS21557</name>
</gene>
<dbReference type="Proteomes" id="UP001497516">
    <property type="component" value="Chromosome 4"/>
</dbReference>
<sequence length="204" mass="21445">MLRPTAGPLHSAHLILYQVWAQQSETWVLDHVVVARHLRFATYGRDLLCGVSSSLSLPRGPPASSPTRSAAACPRVGAVASPPAPAAASLVVGTPVESPAPVAARWPATAAWSTQATATPPQSPPWSPNAAAILLCSSCMLVRSCMIMSHSRLASSTSVCTSSMLESVFNCIAMMVRIEALRSSFSVSFTTTPSRRLSPCGEET</sequence>
<evidence type="ECO:0000313" key="2">
    <source>
        <dbReference type="Proteomes" id="UP001497516"/>
    </source>
</evidence>
<organism evidence="1 2">
    <name type="scientific">Linum trigynum</name>
    <dbReference type="NCBI Taxonomy" id="586398"/>
    <lineage>
        <taxon>Eukaryota</taxon>
        <taxon>Viridiplantae</taxon>
        <taxon>Streptophyta</taxon>
        <taxon>Embryophyta</taxon>
        <taxon>Tracheophyta</taxon>
        <taxon>Spermatophyta</taxon>
        <taxon>Magnoliopsida</taxon>
        <taxon>eudicotyledons</taxon>
        <taxon>Gunneridae</taxon>
        <taxon>Pentapetalae</taxon>
        <taxon>rosids</taxon>
        <taxon>fabids</taxon>
        <taxon>Malpighiales</taxon>
        <taxon>Linaceae</taxon>
        <taxon>Linum</taxon>
    </lineage>
</organism>
<keyword evidence="2" id="KW-1185">Reference proteome</keyword>
<protein>
    <submittedName>
        <fullName evidence="1">Uncharacterized protein</fullName>
    </submittedName>
</protein>
<dbReference type="EMBL" id="OZ034817">
    <property type="protein sequence ID" value="CAL1380088.1"/>
    <property type="molecule type" value="Genomic_DNA"/>
</dbReference>
<dbReference type="AlphaFoldDB" id="A0AAV2E2D3"/>
<proteinExistence type="predicted"/>
<accession>A0AAV2E2D3</accession>
<evidence type="ECO:0000313" key="1">
    <source>
        <dbReference type="EMBL" id="CAL1380088.1"/>
    </source>
</evidence>
<name>A0AAV2E2D3_9ROSI</name>
<reference evidence="1 2" key="1">
    <citation type="submission" date="2024-04" db="EMBL/GenBank/DDBJ databases">
        <authorList>
            <person name="Fracassetti M."/>
        </authorList>
    </citation>
    <scope>NUCLEOTIDE SEQUENCE [LARGE SCALE GENOMIC DNA]</scope>
</reference>